<dbReference type="SUPFAM" id="SSF56112">
    <property type="entry name" value="Protein kinase-like (PK-like)"/>
    <property type="match status" value="1"/>
</dbReference>
<dbReference type="InterPro" id="IPR011009">
    <property type="entry name" value="Kinase-like_dom_sf"/>
</dbReference>
<dbReference type="EMBL" id="MN739121">
    <property type="protein sequence ID" value="QHS89933.1"/>
    <property type="molecule type" value="Genomic_DNA"/>
</dbReference>
<dbReference type="PANTHER" id="PTHR44167:SF24">
    <property type="entry name" value="SERINE_THREONINE-PROTEIN KINASE CHK2"/>
    <property type="match status" value="1"/>
</dbReference>
<dbReference type="PANTHER" id="PTHR44167">
    <property type="entry name" value="OVARIAN-SPECIFIC SERINE/THREONINE-PROTEIN KINASE LOK-RELATED"/>
    <property type="match status" value="1"/>
</dbReference>
<dbReference type="GO" id="GO:0005737">
    <property type="term" value="C:cytoplasm"/>
    <property type="evidence" value="ECO:0007669"/>
    <property type="project" value="TreeGrafter"/>
</dbReference>
<feature type="domain" description="Protein kinase" evidence="1">
    <location>
        <begin position="181"/>
        <end position="479"/>
    </location>
</feature>
<dbReference type="PROSITE" id="PS50011">
    <property type="entry name" value="PROTEIN_KINASE_DOM"/>
    <property type="match status" value="1"/>
</dbReference>
<proteinExistence type="predicted"/>
<dbReference type="GO" id="GO:0005634">
    <property type="term" value="C:nucleus"/>
    <property type="evidence" value="ECO:0007669"/>
    <property type="project" value="TreeGrafter"/>
</dbReference>
<dbReference type="SMART" id="SM00220">
    <property type="entry name" value="S_TKc"/>
    <property type="match status" value="1"/>
</dbReference>
<dbReference type="SUPFAM" id="SSF48403">
    <property type="entry name" value="Ankyrin repeat"/>
    <property type="match status" value="1"/>
</dbReference>
<dbReference type="Gene3D" id="1.10.510.10">
    <property type="entry name" value="Transferase(Phosphotransferase) domain 1"/>
    <property type="match status" value="1"/>
</dbReference>
<dbReference type="GO" id="GO:0004674">
    <property type="term" value="F:protein serine/threonine kinase activity"/>
    <property type="evidence" value="ECO:0007669"/>
    <property type="project" value="TreeGrafter"/>
</dbReference>
<evidence type="ECO:0000313" key="2">
    <source>
        <dbReference type="EMBL" id="QHS89933.1"/>
    </source>
</evidence>
<organism evidence="2">
    <name type="scientific">viral metagenome</name>
    <dbReference type="NCBI Taxonomy" id="1070528"/>
    <lineage>
        <taxon>unclassified sequences</taxon>
        <taxon>metagenomes</taxon>
        <taxon>organismal metagenomes</taxon>
    </lineage>
</organism>
<dbReference type="SMART" id="SM00248">
    <property type="entry name" value="ANK"/>
    <property type="match status" value="3"/>
</dbReference>
<dbReference type="InterPro" id="IPR002110">
    <property type="entry name" value="Ankyrin_rpt"/>
</dbReference>
<evidence type="ECO:0000259" key="1">
    <source>
        <dbReference type="PROSITE" id="PS50011"/>
    </source>
</evidence>
<dbReference type="AlphaFoldDB" id="A0A6C0BEY1"/>
<dbReference type="Gene3D" id="3.30.200.20">
    <property type="entry name" value="Phosphorylase Kinase, domain 1"/>
    <property type="match status" value="1"/>
</dbReference>
<dbReference type="Pfam" id="PF12796">
    <property type="entry name" value="Ank_2"/>
    <property type="match status" value="1"/>
</dbReference>
<dbReference type="Gene3D" id="1.25.40.20">
    <property type="entry name" value="Ankyrin repeat-containing domain"/>
    <property type="match status" value="1"/>
</dbReference>
<dbReference type="GO" id="GO:0044773">
    <property type="term" value="P:mitotic DNA damage checkpoint signaling"/>
    <property type="evidence" value="ECO:0007669"/>
    <property type="project" value="TreeGrafter"/>
</dbReference>
<sequence>MSSPNALQKLDSEDLNAFKGDFPDIEYIGPKSGNSIIHICAFAGDEYKRFTEKIETLLKERSNIINKLNNKKRPAISEAIITSNYEYFEYLSNMNGINLNICDTNGYTPFGYACYYGNKDFIVNLLLKGAFYSSGDINSISDDILRNEIAEILLIPLPGNNNNIKIDHDDFKLFYDEDFIFEDNAKAGSGSYGTAIIANLKTNGRKCIIKKFTSKLDGFLEDNMIRDIVFLNMLRKKKNAVEIYGIYIDNDGNVCMVLEYLRYNLSSFFEILRERTDKNDNLAIYKDLLKMLLECSDANSDIGIIHCDSKHDNIMINDEGAVKYIDYGFSYFLGISPFLKNINHTIHVGAYLARDGLIPSGEIKVKVRESGFNYNDIFNYRGSYLGLNIDIPSIAMCFLWAMQKNGHRFYIGVFTHEGKFYNKASVNDTDKIHCDDGENIKTDIINYYGTDFVQIFEDMLEIDSTIRKSSKELLQSPLFNKTALVVPKEIPITVLDVYGRAEIELMTSNYNTIKGNITNTYFPNIDSIINFWSDQMVDKFKTGQQNYDNVLFHKNLIISFFSCQALEISIDSFFNGLMFMYDYLNKITEEIKILLTESKNLQKKHKSVEITERIKNIHIKVTENQKAANTIVSDEIFLITCAAQYSRIFEDSNPSYEEMYYHHSKNERIKTKIEKSKYIERSKFYTNLIKRSIRLYTIKPVMIYFGYIKFILQVVNTDQEKIKELMTKSILRFLKVMTISNLSDCSIFDLVKSCYYASNEKIDIMLTHDQELTRKVMDITKKQINITSQTI</sequence>
<dbReference type="Pfam" id="PF00069">
    <property type="entry name" value="Pkinase"/>
    <property type="match status" value="1"/>
</dbReference>
<dbReference type="InterPro" id="IPR000719">
    <property type="entry name" value="Prot_kinase_dom"/>
</dbReference>
<dbReference type="GO" id="GO:0005524">
    <property type="term" value="F:ATP binding"/>
    <property type="evidence" value="ECO:0007669"/>
    <property type="project" value="InterPro"/>
</dbReference>
<dbReference type="InterPro" id="IPR036770">
    <property type="entry name" value="Ankyrin_rpt-contain_sf"/>
</dbReference>
<reference evidence="2" key="1">
    <citation type="journal article" date="2020" name="Nature">
        <title>Giant virus diversity and host interactions through global metagenomics.</title>
        <authorList>
            <person name="Schulz F."/>
            <person name="Roux S."/>
            <person name="Paez-Espino D."/>
            <person name="Jungbluth S."/>
            <person name="Walsh D.A."/>
            <person name="Denef V.J."/>
            <person name="McMahon K.D."/>
            <person name="Konstantinidis K.T."/>
            <person name="Eloe-Fadrosh E.A."/>
            <person name="Kyrpides N.C."/>
            <person name="Woyke T."/>
        </authorList>
    </citation>
    <scope>NUCLEOTIDE SEQUENCE</scope>
    <source>
        <strain evidence="2">GVMAG-M-3300010160-4</strain>
    </source>
</reference>
<name>A0A6C0BEY1_9ZZZZ</name>
<accession>A0A6C0BEY1</accession>
<protein>
    <recommendedName>
        <fullName evidence="1">Protein kinase domain-containing protein</fullName>
    </recommendedName>
</protein>